<evidence type="ECO:0000313" key="1">
    <source>
        <dbReference type="EMBL" id="CUH78755.1"/>
    </source>
</evidence>
<keyword evidence="2" id="KW-1185">Reference proteome</keyword>
<reference evidence="1 2" key="1">
    <citation type="submission" date="2015-09" db="EMBL/GenBank/DDBJ databases">
        <authorList>
            <consortium name="Swine Surveillance"/>
        </authorList>
    </citation>
    <scope>NUCLEOTIDE SEQUENCE [LARGE SCALE GENOMIC DNA]</scope>
    <source>
        <strain evidence="1 2">CECT 7557</strain>
    </source>
</reference>
<sequence length="256" mass="27972">MNAVLHSAMKASSKHLARVLPQARYKRSIFVLSHMRAATTALTNVLCSHPAISGYGEAHVNYDSPASSGQLLVNLLRRRAFDPFAPYLADKLLHNRLDNNLPEDFFSARAVFIVRSPAAAIASITALGARTGVAEGQTPETAALYYAGRLEHLNTLWDRFAPENRYGLAVETLLADPDARVARLGTWLGLSPALKNEYAPHPASQSGGGGDPTRSADLRRIEKAATPLTAPQFDPRLSDDLRARCEDAHKHLLQRF</sequence>
<dbReference type="EMBL" id="CYSD01000032">
    <property type="protein sequence ID" value="CUH78755.1"/>
    <property type="molecule type" value="Genomic_DNA"/>
</dbReference>
<dbReference type="OrthoDB" id="8557083at2"/>
<gene>
    <name evidence="1" type="ORF">TRM7557_02030</name>
</gene>
<dbReference type="RefSeq" id="WP_074942165.1">
    <property type="nucleotide sequence ID" value="NZ_CYSD01000032.1"/>
</dbReference>
<dbReference type="InterPro" id="IPR027417">
    <property type="entry name" value="P-loop_NTPase"/>
</dbReference>
<accession>A0A0P1GBE7</accession>
<dbReference type="Pfam" id="PF13469">
    <property type="entry name" value="Sulfotransfer_3"/>
    <property type="match status" value="1"/>
</dbReference>
<dbReference type="SUPFAM" id="SSF52540">
    <property type="entry name" value="P-loop containing nucleoside triphosphate hydrolases"/>
    <property type="match status" value="1"/>
</dbReference>
<dbReference type="Proteomes" id="UP000052022">
    <property type="component" value="Unassembled WGS sequence"/>
</dbReference>
<dbReference type="Gene3D" id="3.40.50.300">
    <property type="entry name" value="P-loop containing nucleotide triphosphate hydrolases"/>
    <property type="match status" value="1"/>
</dbReference>
<evidence type="ECO:0000313" key="2">
    <source>
        <dbReference type="Proteomes" id="UP000052022"/>
    </source>
</evidence>
<name>A0A0P1GBE7_9RHOB</name>
<dbReference type="AlphaFoldDB" id="A0A0P1GBE7"/>
<proteinExistence type="predicted"/>
<organism evidence="1 2">
    <name type="scientific">Tritonibacter multivorans</name>
    <dbReference type="NCBI Taxonomy" id="928856"/>
    <lineage>
        <taxon>Bacteria</taxon>
        <taxon>Pseudomonadati</taxon>
        <taxon>Pseudomonadota</taxon>
        <taxon>Alphaproteobacteria</taxon>
        <taxon>Rhodobacterales</taxon>
        <taxon>Paracoccaceae</taxon>
        <taxon>Tritonibacter</taxon>
    </lineage>
</organism>
<evidence type="ECO:0008006" key="3">
    <source>
        <dbReference type="Google" id="ProtNLM"/>
    </source>
</evidence>
<protein>
    <recommendedName>
        <fullName evidence="3">Sulfotransferase family protein</fullName>
    </recommendedName>
</protein>